<dbReference type="InterPro" id="IPR000182">
    <property type="entry name" value="GNAT_dom"/>
</dbReference>
<dbReference type="AlphaFoldDB" id="A0A645DR64"/>
<evidence type="ECO:0000313" key="2">
    <source>
        <dbReference type="EMBL" id="MPM91791.1"/>
    </source>
</evidence>
<evidence type="ECO:0000259" key="1">
    <source>
        <dbReference type="PROSITE" id="PS51186"/>
    </source>
</evidence>
<reference evidence="2" key="1">
    <citation type="submission" date="2019-08" db="EMBL/GenBank/DDBJ databases">
        <authorList>
            <person name="Kucharzyk K."/>
            <person name="Murdoch R.W."/>
            <person name="Higgins S."/>
            <person name="Loffler F."/>
        </authorList>
    </citation>
    <scope>NUCLEOTIDE SEQUENCE</scope>
</reference>
<feature type="domain" description="N-acetyltransferase" evidence="1">
    <location>
        <begin position="26"/>
        <end position="182"/>
    </location>
</feature>
<name>A0A645DR64_9ZZZZ</name>
<comment type="caution">
    <text evidence="2">The sequence shown here is derived from an EMBL/GenBank/DDBJ whole genome shotgun (WGS) entry which is preliminary data.</text>
</comment>
<organism evidence="2">
    <name type="scientific">bioreactor metagenome</name>
    <dbReference type="NCBI Taxonomy" id="1076179"/>
    <lineage>
        <taxon>unclassified sequences</taxon>
        <taxon>metagenomes</taxon>
        <taxon>ecological metagenomes</taxon>
    </lineage>
</organism>
<gene>
    <name evidence="2" type="ORF">SDC9_138925</name>
</gene>
<dbReference type="GO" id="GO:0016747">
    <property type="term" value="F:acyltransferase activity, transferring groups other than amino-acyl groups"/>
    <property type="evidence" value="ECO:0007669"/>
    <property type="project" value="InterPro"/>
</dbReference>
<proteinExistence type="predicted"/>
<dbReference type="PROSITE" id="PS51186">
    <property type="entry name" value="GNAT"/>
    <property type="match status" value="1"/>
</dbReference>
<dbReference type="Pfam" id="PF00583">
    <property type="entry name" value="Acetyltransf_1"/>
    <property type="match status" value="1"/>
</dbReference>
<dbReference type="SUPFAM" id="SSF55729">
    <property type="entry name" value="Acyl-CoA N-acyltransferases (Nat)"/>
    <property type="match status" value="1"/>
</dbReference>
<dbReference type="CDD" id="cd04301">
    <property type="entry name" value="NAT_SF"/>
    <property type="match status" value="1"/>
</dbReference>
<protein>
    <recommendedName>
        <fullName evidence="1">N-acetyltransferase domain-containing protein</fullName>
    </recommendedName>
</protein>
<sequence length="182" mass="20858">MNGFGVRCMDLARENTPIPFSHSKLASYRPLQQEELAILLSMNNSLILHLGSSPIFMKFPPMTEEEFLKKNSEYFFYVAEVANQPVAYLRFGPEGENFACNAQPMIHCIGAYALPEYRGHGLMDDLLSFAADDLRQKGFTLMGVDCESLNPNARFYWQKHFVPYTYSLVRRIDDKAVQNIKE</sequence>
<dbReference type="InterPro" id="IPR016181">
    <property type="entry name" value="Acyl_CoA_acyltransferase"/>
</dbReference>
<dbReference type="Gene3D" id="3.40.630.30">
    <property type="match status" value="1"/>
</dbReference>
<dbReference type="EMBL" id="VSSQ01038804">
    <property type="protein sequence ID" value="MPM91791.1"/>
    <property type="molecule type" value="Genomic_DNA"/>
</dbReference>
<accession>A0A645DR64</accession>